<keyword evidence="1" id="KW-1015">Disulfide bond</keyword>
<reference evidence="4" key="1">
    <citation type="submission" date="2025-08" db="UniProtKB">
        <authorList>
            <consortium name="RefSeq"/>
        </authorList>
    </citation>
    <scope>IDENTIFICATION</scope>
</reference>
<protein>
    <submittedName>
        <fullName evidence="4">Macrophage mannose receptor 1-like</fullName>
    </submittedName>
</protein>
<keyword evidence="3" id="KW-1185">Reference proteome</keyword>
<name>A0A6P7HK23_9TELE</name>
<sequence>MEHCVMMTTNGFWRDSNCWRDYQAVCYDETHPSMFVVVKDYLNWFQARNRCRANNTDLVNVSNMTQNDHIASMLSAGAWIGLYRRPWSHWSDQNPRTFTRWQWGQPNNSGGKNMTSCAAVNTTKRTWFDVDCKQKHDFICQNVTYPPPIGKTTVKLRFQSKANLNDPIIQQQILQQLHAKLETQGIPDFKLRWVSTDGQTFHKDQEKKKEGS</sequence>
<evidence type="ECO:0000256" key="1">
    <source>
        <dbReference type="ARBA" id="ARBA00023157"/>
    </source>
</evidence>
<dbReference type="SUPFAM" id="SSF56436">
    <property type="entry name" value="C-type lectin-like"/>
    <property type="match status" value="1"/>
</dbReference>
<dbReference type="PANTHER" id="PTHR45784">
    <property type="entry name" value="C-TYPE LECTIN DOMAIN FAMILY 20 MEMBER A-RELATED"/>
    <property type="match status" value="1"/>
</dbReference>
<dbReference type="PROSITE" id="PS00615">
    <property type="entry name" value="C_TYPE_LECTIN_1"/>
    <property type="match status" value="2"/>
</dbReference>
<dbReference type="InterPro" id="IPR018378">
    <property type="entry name" value="C-type_lectin_CS"/>
</dbReference>
<dbReference type="InParanoid" id="A0A6P7HK23"/>
<organism evidence="3 4">
    <name type="scientific">Parambassis ranga</name>
    <name type="common">Indian glassy fish</name>
    <dbReference type="NCBI Taxonomy" id="210632"/>
    <lineage>
        <taxon>Eukaryota</taxon>
        <taxon>Metazoa</taxon>
        <taxon>Chordata</taxon>
        <taxon>Craniata</taxon>
        <taxon>Vertebrata</taxon>
        <taxon>Euteleostomi</taxon>
        <taxon>Actinopterygii</taxon>
        <taxon>Neopterygii</taxon>
        <taxon>Teleostei</taxon>
        <taxon>Neoteleostei</taxon>
        <taxon>Acanthomorphata</taxon>
        <taxon>Ovalentaria</taxon>
        <taxon>Ambassidae</taxon>
        <taxon>Parambassis</taxon>
    </lineage>
</organism>
<dbReference type="AlphaFoldDB" id="A0A6P7HK23"/>
<proteinExistence type="predicted"/>
<dbReference type="InterPro" id="IPR001304">
    <property type="entry name" value="C-type_lectin-like"/>
</dbReference>
<dbReference type="InterPro" id="IPR016187">
    <property type="entry name" value="CTDL_fold"/>
</dbReference>
<feature type="domain" description="C-type lectin" evidence="2">
    <location>
        <begin position="22"/>
        <end position="141"/>
    </location>
</feature>
<gene>
    <name evidence="4" type="primary">LOC114432250</name>
</gene>
<dbReference type="Gene3D" id="3.10.100.10">
    <property type="entry name" value="Mannose-Binding Protein A, subunit A"/>
    <property type="match status" value="1"/>
</dbReference>
<dbReference type="Proteomes" id="UP000515145">
    <property type="component" value="Chromosome 2"/>
</dbReference>
<dbReference type="OrthoDB" id="7357196at2759"/>
<dbReference type="PROSITE" id="PS50041">
    <property type="entry name" value="C_TYPE_LECTIN_2"/>
    <property type="match status" value="1"/>
</dbReference>
<dbReference type="SMART" id="SM00034">
    <property type="entry name" value="CLECT"/>
    <property type="match status" value="1"/>
</dbReference>
<evidence type="ECO:0000259" key="2">
    <source>
        <dbReference type="PROSITE" id="PS50041"/>
    </source>
</evidence>
<evidence type="ECO:0000313" key="3">
    <source>
        <dbReference type="Proteomes" id="UP000515145"/>
    </source>
</evidence>
<dbReference type="RefSeq" id="XP_028255945.1">
    <property type="nucleotide sequence ID" value="XM_028400144.1"/>
</dbReference>
<evidence type="ECO:0000313" key="4">
    <source>
        <dbReference type="RefSeq" id="XP_028255945.1"/>
    </source>
</evidence>
<dbReference type="GeneID" id="114432250"/>
<accession>A0A6P7HK23</accession>
<dbReference type="Pfam" id="PF00059">
    <property type="entry name" value="Lectin_C"/>
    <property type="match status" value="1"/>
</dbReference>
<dbReference type="InterPro" id="IPR016186">
    <property type="entry name" value="C-type_lectin-like/link_sf"/>
</dbReference>
<dbReference type="PANTHER" id="PTHR45784:SF5">
    <property type="entry name" value="C-TYPE LECTIN DOMAIN FAMILY 20 MEMBER A-RELATED"/>
    <property type="match status" value="1"/>
</dbReference>